<protein>
    <recommendedName>
        <fullName evidence="3">Glycosyltransferase</fullName>
    </recommendedName>
</protein>
<reference evidence="2" key="1">
    <citation type="journal article" date="2019" name="Int. J. Syst. Evol. Microbiol.">
        <title>The Global Catalogue of Microorganisms (GCM) 10K type strain sequencing project: providing services to taxonomists for standard genome sequencing and annotation.</title>
        <authorList>
            <consortium name="The Broad Institute Genomics Platform"/>
            <consortium name="The Broad Institute Genome Sequencing Center for Infectious Disease"/>
            <person name="Wu L."/>
            <person name="Ma J."/>
        </authorList>
    </citation>
    <scope>NUCLEOTIDE SEQUENCE [LARGE SCALE GENOMIC DNA]</scope>
    <source>
        <strain evidence="2">CGMCC 1.12471</strain>
    </source>
</reference>
<dbReference type="RefSeq" id="WP_377934531.1">
    <property type="nucleotide sequence ID" value="NZ_JBHUEA010000014.1"/>
</dbReference>
<dbReference type="SUPFAM" id="SSF53448">
    <property type="entry name" value="Nucleotide-diphospho-sugar transferases"/>
    <property type="match status" value="1"/>
</dbReference>
<evidence type="ECO:0008006" key="3">
    <source>
        <dbReference type="Google" id="ProtNLM"/>
    </source>
</evidence>
<organism evidence="1 2">
    <name type="scientific">Amnibacterium endophyticum</name>
    <dbReference type="NCBI Taxonomy" id="2109337"/>
    <lineage>
        <taxon>Bacteria</taxon>
        <taxon>Bacillati</taxon>
        <taxon>Actinomycetota</taxon>
        <taxon>Actinomycetes</taxon>
        <taxon>Micrococcales</taxon>
        <taxon>Microbacteriaceae</taxon>
        <taxon>Amnibacterium</taxon>
    </lineage>
</organism>
<gene>
    <name evidence="1" type="ORF">ACFSBI_10040</name>
</gene>
<dbReference type="Gene3D" id="3.90.550.10">
    <property type="entry name" value="Spore Coat Polysaccharide Biosynthesis Protein SpsA, Chain A"/>
    <property type="match status" value="1"/>
</dbReference>
<dbReference type="InterPro" id="IPR029044">
    <property type="entry name" value="Nucleotide-diphossugar_trans"/>
</dbReference>
<name>A0ABW4LF51_9MICO</name>
<dbReference type="Proteomes" id="UP001597347">
    <property type="component" value="Unassembled WGS sequence"/>
</dbReference>
<accession>A0ABW4LF51</accession>
<proteinExistence type="predicted"/>
<keyword evidence="2" id="KW-1185">Reference proteome</keyword>
<dbReference type="EMBL" id="JBHUEA010000014">
    <property type="protein sequence ID" value="MFD1721892.1"/>
    <property type="molecule type" value="Genomic_DNA"/>
</dbReference>
<evidence type="ECO:0000313" key="1">
    <source>
        <dbReference type="EMBL" id="MFD1721892.1"/>
    </source>
</evidence>
<sequence>MRRAVLLTVHDRLDVLREVVASWAEVPAAGWHLRVAVEPSEVQDEVLAVVAGLPFADAEVVVNERRLGVAENPYRHLSALFDAGYGFVARTEDDLLVADDVLRLLEHCADAYRDDPAVAVVCAFSRAAAGADPALLHRTEAFIPWLWGTWAHRWHGLIGPTWDRDYSTWNDSPGFESGWDWNLNTRVLPAHRLTTVAPLASRVQNIGVIGQHGTAENHETAPSFRPSFPAVAFHEP</sequence>
<comment type="caution">
    <text evidence="1">The sequence shown here is derived from an EMBL/GenBank/DDBJ whole genome shotgun (WGS) entry which is preliminary data.</text>
</comment>
<evidence type="ECO:0000313" key="2">
    <source>
        <dbReference type="Proteomes" id="UP001597347"/>
    </source>
</evidence>